<dbReference type="SUPFAM" id="SSF50475">
    <property type="entry name" value="FMN-binding split barrel"/>
    <property type="match status" value="1"/>
</dbReference>
<name>A0A3S9PXK0_9ACTO</name>
<dbReference type="EMBL" id="CP034593">
    <property type="protein sequence ID" value="AZQ77045.1"/>
    <property type="molecule type" value="Genomic_DNA"/>
</dbReference>
<evidence type="ECO:0000313" key="2">
    <source>
        <dbReference type="Proteomes" id="UP000280344"/>
    </source>
</evidence>
<protein>
    <submittedName>
        <fullName evidence="1">Uncharacterized protein</fullName>
    </submittedName>
</protein>
<proteinExistence type="predicted"/>
<evidence type="ECO:0000313" key="1">
    <source>
        <dbReference type="EMBL" id="AZQ77045.1"/>
    </source>
</evidence>
<keyword evidence="2" id="KW-1185">Reference proteome</keyword>
<accession>A0A3S9PXK0</accession>
<dbReference type="PANTHER" id="PTHR35802">
    <property type="entry name" value="PROTEASE SYNTHASE AND SPORULATION PROTEIN PAI 2"/>
    <property type="match status" value="1"/>
</dbReference>
<dbReference type="InterPro" id="IPR007396">
    <property type="entry name" value="TR_PAI2-type"/>
</dbReference>
<dbReference type="Proteomes" id="UP000280344">
    <property type="component" value="Chromosome"/>
</dbReference>
<dbReference type="InterPro" id="IPR012349">
    <property type="entry name" value="Split_barrel_FMN-bd"/>
</dbReference>
<dbReference type="Pfam" id="PF04299">
    <property type="entry name" value="FMN_bind_2"/>
    <property type="match status" value="1"/>
</dbReference>
<organism evidence="1 2">
    <name type="scientific">Flaviflexus ciconiae</name>
    <dbReference type="NCBI Taxonomy" id="2496867"/>
    <lineage>
        <taxon>Bacteria</taxon>
        <taxon>Bacillati</taxon>
        <taxon>Actinomycetota</taxon>
        <taxon>Actinomycetes</taxon>
        <taxon>Actinomycetales</taxon>
        <taxon>Actinomycetaceae</taxon>
        <taxon>Flaviflexus</taxon>
    </lineage>
</organism>
<dbReference type="OrthoDB" id="9794948at2"/>
<reference evidence="1 2" key="1">
    <citation type="submission" date="2018-12" db="EMBL/GenBank/DDBJ databases">
        <title>Complete genome sequence of Flaviflexus sp. H23T48.</title>
        <authorList>
            <person name="Bae J.-W."/>
            <person name="Lee J.-Y."/>
        </authorList>
    </citation>
    <scope>NUCLEOTIDE SEQUENCE [LARGE SCALE GENOMIC DNA]</scope>
    <source>
        <strain evidence="1 2">H23T48</strain>
    </source>
</reference>
<dbReference type="PANTHER" id="PTHR35802:SF1">
    <property type="entry name" value="PROTEASE SYNTHASE AND SPORULATION PROTEIN PAI 2"/>
    <property type="match status" value="1"/>
</dbReference>
<gene>
    <name evidence="1" type="ORF">EJ997_06545</name>
</gene>
<dbReference type="AlphaFoldDB" id="A0A3S9PXK0"/>
<dbReference type="Gene3D" id="2.30.110.10">
    <property type="entry name" value="Electron Transport, Fmn-binding Protein, Chain A"/>
    <property type="match status" value="1"/>
</dbReference>
<dbReference type="KEGG" id="flh:EJ997_06545"/>
<sequence>MHMARFNDHWKSSDFPRPAAMIFTGAHDYITSRDYDLPEGVSVASTWDYTQVVIHGEVTVLDDREWVREAAVELTALWDKEEAENLEEKYLERASKAIVGMSMTIDRIEGKAKLSQNRLPGERAKISSTLRDRGTERASKLAEDIDAAPSTARRVPFLGGLHAAKKNNPPLAH</sequence>